<reference evidence="2 3" key="1">
    <citation type="submission" date="2017-03" db="EMBL/GenBank/DDBJ databases">
        <title>Genome sequence of Sphingomonas dokdonensis DSM 21029.</title>
        <authorList>
            <person name="Poehlein A."/>
            <person name="Wuebbeler J.H."/>
            <person name="Steinbuechel A."/>
            <person name="Daniel R."/>
        </authorList>
    </citation>
    <scope>NUCLEOTIDE SEQUENCE [LARGE SCALE GENOMIC DNA]</scope>
    <source>
        <strain evidence="2 3">DSM 21029</strain>
    </source>
</reference>
<gene>
    <name evidence="2" type="ORF">SPDO_13720</name>
</gene>
<evidence type="ECO:0000313" key="2">
    <source>
        <dbReference type="EMBL" id="OWK31363.1"/>
    </source>
</evidence>
<sequence>MVKSIILSLSLLLPAAAQVPAADPAAGFCGRMAAQFAMKPAKQPSGKPAFEARALKGLGVALFGGSTMVGMQLRPPESGDIGNPARFADACQMTAGRLACAVSGPAVFEMTVGDHIARTVAEPGDMAEVSMAKNRIRCEAR</sequence>
<feature type="signal peptide" evidence="1">
    <location>
        <begin position="1"/>
        <end position="21"/>
    </location>
</feature>
<evidence type="ECO:0000256" key="1">
    <source>
        <dbReference type="SAM" id="SignalP"/>
    </source>
</evidence>
<proteinExistence type="predicted"/>
<keyword evidence="3" id="KW-1185">Reference proteome</keyword>
<name>A0A245ZNQ3_9SPHN</name>
<keyword evidence="1" id="KW-0732">Signal</keyword>
<accession>A0A245ZNQ3</accession>
<dbReference type="AlphaFoldDB" id="A0A245ZNQ3"/>
<dbReference type="Proteomes" id="UP000197290">
    <property type="component" value="Unassembled WGS sequence"/>
</dbReference>
<evidence type="ECO:0000313" key="3">
    <source>
        <dbReference type="Proteomes" id="UP000197290"/>
    </source>
</evidence>
<protein>
    <recommendedName>
        <fullName evidence="4">DUF4189 domain-containing protein</fullName>
    </recommendedName>
</protein>
<dbReference type="EMBL" id="NBBI01000002">
    <property type="protein sequence ID" value="OWK31363.1"/>
    <property type="molecule type" value="Genomic_DNA"/>
</dbReference>
<organism evidence="2 3">
    <name type="scientific">Sphingomonas dokdonensis</name>
    <dbReference type="NCBI Taxonomy" id="344880"/>
    <lineage>
        <taxon>Bacteria</taxon>
        <taxon>Pseudomonadati</taxon>
        <taxon>Pseudomonadota</taxon>
        <taxon>Alphaproteobacteria</taxon>
        <taxon>Sphingomonadales</taxon>
        <taxon>Sphingomonadaceae</taxon>
        <taxon>Sphingomonas</taxon>
    </lineage>
</organism>
<comment type="caution">
    <text evidence="2">The sequence shown here is derived from an EMBL/GenBank/DDBJ whole genome shotgun (WGS) entry which is preliminary data.</text>
</comment>
<feature type="chain" id="PRO_5012399565" description="DUF4189 domain-containing protein" evidence="1">
    <location>
        <begin position="22"/>
        <end position="141"/>
    </location>
</feature>
<evidence type="ECO:0008006" key="4">
    <source>
        <dbReference type="Google" id="ProtNLM"/>
    </source>
</evidence>